<reference evidence="3" key="1">
    <citation type="journal article" date="2013" name="Nature">
        <title>Draft genome of the wheat A-genome progenitor Triticum urartu.</title>
        <authorList>
            <person name="Ling H.Q."/>
            <person name="Zhao S."/>
            <person name="Liu D."/>
            <person name="Wang J."/>
            <person name="Sun H."/>
            <person name="Zhang C."/>
            <person name="Fan H."/>
            <person name="Li D."/>
            <person name="Dong L."/>
            <person name="Tao Y."/>
            <person name="Gao C."/>
            <person name="Wu H."/>
            <person name="Li Y."/>
            <person name="Cui Y."/>
            <person name="Guo X."/>
            <person name="Zheng S."/>
            <person name="Wang B."/>
            <person name="Yu K."/>
            <person name="Liang Q."/>
            <person name="Yang W."/>
            <person name="Lou X."/>
            <person name="Chen J."/>
            <person name="Feng M."/>
            <person name="Jian J."/>
            <person name="Zhang X."/>
            <person name="Luo G."/>
            <person name="Jiang Y."/>
            <person name="Liu J."/>
            <person name="Wang Z."/>
            <person name="Sha Y."/>
            <person name="Zhang B."/>
            <person name="Wu H."/>
            <person name="Tang D."/>
            <person name="Shen Q."/>
            <person name="Xue P."/>
            <person name="Zou S."/>
            <person name="Wang X."/>
            <person name="Liu X."/>
            <person name="Wang F."/>
            <person name="Yang Y."/>
            <person name="An X."/>
            <person name="Dong Z."/>
            <person name="Zhang K."/>
            <person name="Zhang X."/>
            <person name="Luo M.C."/>
            <person name="Dvorak J."/>
            <person name="Tong Y."/>
            <person name="Wang J."/>
            <person name="Yang H."/>
            <person name="Li Z."/>
            <person name="Wang D."/>
            <person name="Zhang A."/>
            <person name="Wang J."/>
        </authorList>
    </citation>
    <scope>NUCLEOTIDE SEQUENCE</scope>
    <source>
        <strain evidence="3">cv. G1812</strain>
    </source>
</reference>
<reference evidence="2" key="3">
    <citation type="submission" date="2022-06" db="UniProtKB">
        <authorList>
            <consortium name="EnsemblPlants"/>
        </authorList>
    </citation>
    <scope>IDENTIFICATION</scope>
</reference>
<keyword evidence="1" id="KW-1133">Transmembrane helix</keyword>
<feature type="transmembrane region" description="Helical" evidence="1">
    <location>
        <begin position="38"/>
        <end position="60"/>
    </location>
</feature>
<keyword evidence="1" id="KW-0472">Membrane</keyword>
<evidence type="ECO:0000313" key="2">
    <source>
        <dbReference type="EnsemblPlants" id="TuG1812G0700005735.01.T01.cds386319"/>
    </source>
</evidence>
<protein>
    <submittedName>
        <fullName evidence="2">Uncharacterized protein</fullName>
    </submittedName>
</protein>
<sequence>MIRVLYEQATLNAELIDPYPTMPTNNPIYDLNELCSCYFGTILMSKLIIGIIIQISKLIVGIRIRNIGAIES</sequence>
<evidence type="ECO:0000313" key="3">
    <source>
        <dbReference type="Proteomes" id="UP000015106"/>
    </source>
</evidence>
<keyword evidence="3" id="KW-1185">Reference proteome</keyword>
<organism evidence="2 3">
    <name type="scientific">Triticum urartu</name>
    <name type="common">Red wild einkorn</name>
    <name type="synonym">Crithodium urartu</name>
    <dbReference type="NCBI Taxonomy" id="4572"/>
    <lineage>
        <taxon>Eukaryota</taxon>
        <taxon>Viridiplantae</taxon>
        <taxon>Streptophyta</taxon>
        <taxon>Embryophyta</taxon>
        <taxon>Tracheophyta</taxon>
        <taxon>Spermatophyta</taxon>
        <taxon>Magnoliopsida</taxon>
        <taxon>Liliopsida</taxon>
        <taxon>Poales</taxon>
        <taxon>Poaceae</taxon>
        <taxon>BOP clade</taxon>
        <taxon>Pooideae</taxon>
        <taxon>Triticodae</taxon>
        <taxon>Triticeae</taxon>
        <taxon>Triticinae</taxon>
        <taxon>Triticum</taxon>
    </lineage>
</organism>
<reference evidence="2" key="2">
    <citation type="submission" date="2018-03" db="EMBL/GenBank/DDBJ databases">
        <title>The Triticum urartu genome reveals the dynamic nature of wheat genome evolution.</title>
        <authorList>
            <person name="Ling H."/>
            <person name="Ma B."/>
            <person name="Shi X."/>
            <person name="Liu H."/>
            <person name="Dong L."/>
            <person name="Sun H."/>
            <person name="Cao Y."/>
            <person name="Gao Q."/>
            <person name="Zheng S."/>
            <person name="Li Y."/>
            <person name="Yu Y."/>
            <person name="Du H."/>
            <person name="Qi M."/>
            <person name="Li Y."/>
            <person name="Yu H."/>
            <person name="Cui Y."/>
            <person name="Wang N."/>
            <person name="Chen C."/>
            <person name="Wu H."/>
            <person name="Zhao Y."/>
            <person name="Zhang J."/>
            <person name="Li Y."/>
            <person name="Zhou W."/>
            <person name="Zhang B."/>
            <person name="Hu W."/>
            <person name="Eijk M."/>
            <person name="Tang J."/>
            <person name="Witsenboer H."/>
            <person name="Zhao S."/>
            <person name="Li Z."/>
            <person name="Zhang A."/>
            <person name="Wang D."/>
            <person name="Liang C."/>
        </authorList>
    </citation>
    <scope>NUCLEOTIDE SEQUENCE [LARGE SCALE GENOMIC DNA]</scope>
    <source>
        <strain evidence="2">cv. G1812</strain>
    </source>
</reference>
<dbReference type="AlphaFoldDB" id="A0A8R7VCE3"/>
<dbReference type="EnsemblPlants" id="TuG1812G0700005735.01.T01">
    <property type="protein sequence ID" value="TuG1812G0700005735.01.T01.cds386319"/>
    <property type="gene ID" value="TuG1812G0700005735.01"/>
</dbReference>
<name>A0A8R7VCE3_TRIUA</name>
<evidence type="ECO:0000256" key="1">
    <source>
        <dbReference type="SAM" id="Phobius"/>
    </source>
</evidence>
<proteinExistence type="predicted"/>
<accession>A0A8R7VCE3</accession>
<dbReference type="Proteomes" id="UP000015106">
    <property type="component" value="Chromosome 7"/>
</dbReference>
<dbReference type="Gramene" id="TuG1812G0700005735.01.T01">
    <property type="protein sequence ID" value="TuG1812G0700005735.01.T01.cds386319"/>
    <property type="gene ID" value="TuG1812G0700005735.01"/>
</dbReference>
<keyword evidence="1" id="KW-0812">Transmembrane</keyword>